<dbReference type="GO" id="GO:0006355">
    <property type="term" value="P:regulation of DNA-templated transcription"/>
    <property type="evidence" value="ECO:0007669"/>
    <property type="project" value="InterPro"/>
</dbReference>
<comment type="caution">
    <text evidence="13">The sequence shown here is derived from an EMBL/GenBank/DDBJ whole genome shotgun (WGS) entry which is preliminary data.</text>
</comment>
<keyword evidence="5" id="KW-0805">Transcription regulation</keyword>
<evidence type="ECO:0000313" key="15">
    <source>
        <dbReference type="Proteomes" id="UP000063434"/>
    </source>
</evidence>
<dbReference type="Proteomes" id="UP000061348">
    <property type="component" value="Unassembled WGS sequence"/>
</dbReference>
<dbReference type="CDD" id="cd00383">
    <property type="entry name" value="trans_reg_C"/>
    <property type="match status" value="1"/>
</dbReference>
<reference evidence="14 15" key="1">
    <citation type="submission" date="2015-05" db="EMBL/GenBank/DDBJ databases">
        <title>A genomic and transcriptomic approach to investigate the blue pigment phenotype in Pseudomonas fluorescens.</title>
        <authorList>
            <person name="Andreani N.A."/>
            <person name="Cardazzo B."/>
        </authorList>
    </citation>
    <scope>NUCLEOTIDE SEQUENCE [LARGE SCALE GENOMIC DNA]</scope>
    <source>
        <strain evidence="13 14">Ps_22</strain>
        <strain evidence="12 15">Ps_40</strain>
    </source>
</reference>
<accession>A0A109LH83</accession>
<dbReference type="GO" id="GO:0032993">
    <property type="term" value="C:protein-DNA complex"/>
    <property type="evidence" value="ECO:0007669"/>
    <property type="project" value="TreeGrafter"/>
</dbReference>
<protein>
    <submittedName>
        <fullName evidence="13">Transcriptional regulatory protein OmpR</fullName>
    </submittedName>
</protein>
<evidence type="ECO:0000256" key="7">
    <source>
        <dbReference type="ARBA" id="ARBA00023163"/>
    </source>
</evidence>
<dbReference type="EMBL" id="LCYC01000031">
    <property type="protein sequence ID" value="KWV76884.1"/>
    <property type="molecule type" value="Genomic_DNA"/>
</dbReference>
<dbReference type="Gene3D" id="1.10.10.10">
    <property type="entry name" value="Winged helix-like DNA-binding domain superfamily/Winged helix DNA-binding domain"/>
    <property type="match status" value="1"/>
</dbReference>
<evidence type="ECO:0000313" key="13">
    <source>
        <dbReference type="EMBL" id="KWV87475.1"/>
    </source>
</evidence>
<dbReference type="InterPro" id="IPR001789">
    <property type="entry name" value="Sig_transdc_resp-reg_receiver"/>
</dbReference>
<evidence type="ECO:0000259" key="11">
    <source>
        <dbReference type="PROSITE" id="PS51755"/>
    </source>
</evidence>
<evidence type="ECO:0000256" key="3">
    <source>
        <dbReference type="ARBA" id="ARBA00022553"/>
    </source>
</evidence>
<dbReference type="FunFam" id="1.10.10.10:FF:000099">
    <property type="entry name" value="Two-component system response regulator TorR"/>
    <property type="match status" value="1"/>
</dbReference>
<feature type="domain" description="Response regulatory" evidence="10">
    <location>
        <begin position="52"/>
        <end position="165"/>
    </location>
</feature>
<dbReference type="EMBL" id="LCYA01000078">
    <property type="protein sequence ID" value="KWV87475.1"/>
    <property type="molecule type" value="Genomic_DNA"/>
</dbReference>
<dbReference type="InterPro" id="IPR001867">
    <property type="entry name" value="OmpR/PhoB-type_DNA-bd"/>
</dbReference>
<proteinExistence type="predicted"/>
<dbReference type="Pfam" id="PF00486">
    <property type="entry name" value="Trans_reg_C"/>
    <property type="match status" value="1"/>
</dbReference>
<dbReference type="FunFam" id="3.40.50.2300:FF:000001">
    <property type="entry name" value="DNA-binding response regulator PhoB"/>
    <property type="match status" value="1"/>
</dbReference>
<keyword evidence="3 8" id="KW-0597">Phosphoprotein</keyword>
<name>A0A109LH83_PSEFL</name>
<dbReference type="Pfam" id="PF00072">
    <property type="entry name" value="Response_reg"/>
    <property type="match status" value="1"/>
</dbReference>
<dbReference type="AlphaFoldDB" id="A0A109LH83"/>
<dbReference type="GO" id="GO:0000976">
    <property type="term" value="F:transcription cis-regulatory region binding"/>
    <property type="evidence" value="ECO:0007669"/>
    <property type="project" value="TreeGrafter"/>
</dbReference>
<evidence type="ECO:0000313" key="14">
    <source>
        <dbReference type="Proteomes" id="UP000061348"/>
    </source>
</evidence>
<dbReference type="GO" id="GO:0000156">
    <property type="term" value="F:phosphorelay response regulator activity"/>
    <property type="evidence" value="ECO:0007669"/>
    <property type="project" value="TreeGrafter"/>
</dbReference>
<dbReference type="SUPFAM" id="SSF46894">
    <property type="entry name" value="C-terminal effector domain of the bipartite response regulators"/>
    <property type="match status" value="1"/>
</dbReference>
<evidence type="ECO:0000256" key="6">
    <source>
        <dbReference type="ARBA" id="ARBA00023125"/>
    </source>
</evidence>
<comment type="subcellular location">
    <subcellularLocation>
        <location evidence="1">Cytoplasm</location>
    </subcellularLocation>
</comment>
<dbReference type="SUPFAM" id="SSF52172">
    <property type="entry name" value="CheY-like"/>
    <property type="match status" value="1"/>
</dbReference>
<dbReference type="InterPro" id="IPR016032">
    <property type="entry name" value="Sig_transdc_resp-reg_C-effctor"/>
</dbReference>
<gene>
    <name evidence="13" type="primary">ompR_2</name>
    <name evidence="12" type="synonym">ompR_3</name>
    <name evidence="12" type="ORF">PFL603g_02261</name>
    <name evidence="13" type="ORF">PFLmoz3_03324</name>
</gene>
<dbReference type="Gene3D" id="6.10.250.690">
    <property type="match status" value="1"/>
</dbReference>
<dbReference type="InterPro" id="IPR036388">
    <property type="entry name" value="WH-like_DNA-bd_sf"/>
</dbReference>
<keyword evidence="7" id="KW-0804">Transcription</keyword>
<dbReference type="PROSITE" id="PS51755">
    <property type="entry name" value="OMPR_PHOB"/>
    <property type="match status" value="1"/>
</dbReference>
<dbReference type="GO" id="GO:0005829">
    <property type="term" value="C:cytosol"/>
    <property type="evidence" value="ECO:0007669"/>
    <property type="project" value="TreeGrafter"/>
</dbReference>
<feature type="domain" description="OmpR/PhoB-type" evidence="11">
    <location>
        <begin position="176"/>
        <end position="276"/>
    </location>
</feature>
<dbReference type="PATRIC" id="fig|294.194.peg.3692"/>
<feature type="modified residue" description="4-aspartylphosphate" evidence="8">
    <location>
        <position position="101"/>
    </location>
</feature>
<evidence type="ECO:0000256" key="8">
    <source>
        <dbReference type="PROSITE-ProRule" id="PRU00169"/>
    </source>
</evidence>
<evidence type="ECO:0000259" key="10">
    <source>
        <dbReference type="PROSITE" id="PS50110"/>
    </source>
</evidence>
<dbReference type="Gene3D" id="3.40.50.2300">
    <property type="match status" value="1"/>
</dbReference>
<dbReference type="PANTHER" id="PTHR48111:SF4">
    <property type="entry name" value="DNA-BINDING DUAL TRANSCRIPTIONAL REGULATOR OMPR"/>
    <property type="match status" value="1"/>
</dbReference>
<feature type="DNA-binding region" description="OmpR/PhoB-type" evidence="9">
    <location>
        <begin position="176"/>
        <end position="276"/>
    </location>
</feature>
<dbReference type="InterPro" id="IPR039420">
    <property type="entry name" value="WalR-like"/>
</dbReference>
<dbReference type="InterPro" id="IPR011006">
    <property type="entry name" value="CheY-like_superfamily"/>
</dbReference>
<keyword evidence="2" id="KW-0963">Cytoplasm</keyword>
<keyword evidence="4" id="KW-0902">Two-component regulatory system</keyword>
<evidence type="ECO:0000256" key="1">
    <source>
        <dbReference type="ARBA" id="ARBA00004496"/>
    </source>
</evidence>
<organism evidence="13 14">
    <name type="scientific">Pseudomonas fluorescens</name>
    <dbReference type="NCBI Taxonomy" id="294"/>
    <lineage>
        <taxon>Bacteria</taxon>
        <taxon>Pseudomonadati</taxon>
        <taxon>Pseudomonadota</taxon>
        <taxon>Gammaproteobacteria</taxon>
        <taxon>Pseudomonadales</taxon>
        <taxon>Pseudomonadaceae</taxon>
        <taxon>Pseudomonas</taxon>
    </lineage>
</organism>
<evidence type="ECO:0000256" key="5">
    <source>
        <dbReference type="ARBA" id="ARBA00023015"/>
    </source>
</evidence>
<dbReference type="SMART" id="SM00862">
    <property type="entry name" value="Trans_reg_C"/>
    <property type="match status" value="1"/>
</dbReference>
<evidence type="ECO:0000256" key="9">
    <source>
        <dbReference type="PROSITE-ProRule" id="PRU01091"/>
    </source>
</evidence>
<evidence type="ECO:0000313" key="12">
    <source>
        <dbReference type="EMBL" id="KWV76884.1"/>
    </source>
</evidence>
<sequence>MTARPALPALELGAYADSHNQADDLAMHTPCDPVNEAPKDAVIAEDKRWNTRALIVDDDVPIRELLIDYLARFNILASGVTDGTAMRQAMQAETFDVVVLDLMLPGEDGLTLCRWLRAESDIPILMLTARCEPTDRIIGLELGADDYMSKPFEPRELVARIQTILRRVRDDRTEQRANIRFDTWRLNSVLRQLVADDGLVVPLSNAEFRLLWVFIERPRRVLSREQLLDAARGRSIEAFDRSIDLLVSRLRQKLGDDPKAPQLIKTVRGEGYLFDARDIG</sequence>
<dbReference type="SMART" id="SM00448">
    <property type="entry name" value="REC"/>
    <property type="match status" value="1"/>
</dbReference>
<evidence type="ECO:0000256" key="2">
    <source>
        <dbReference type="ARBA" id="ARBA00022490"/>
    </source>
</evidence>
<dbReference type="PROSITE" id="PS50110">
    <property type="entry name" value="RESPONSE_REGULATORY"/>
    <property type="match status" value="1"/>
</dbReference>
<keyword evidence="6 9" id="KW-0238">DNA-binding</keyword>
<evidence type="ECO:0000256" key="4">
    <source>
        <dbReference type="ARBA" id="ARBA00023012"/>
    </source>
</evidence>
<dbReference type="Proteomes" id="UP000063434">
    <property type="component" value="Unassembled WGS sequence"/>
</dbReference>
<dbReference type="PANTHER" id="PTHR48111">
    <property type="entry name" value="REGULATOR OF RPOS"/>
    <property type="match status" value="1"/>
</dbReference>